<evidence type="ECO:0000256" key="1">
    <source>
        <dbReference type="SAM" id="SignalP"/>
    </source>
</evidence>
<feature type="signal peptide" evidence="1">
    <location>
        <begin position="1"/>
        <end position="21"/>
    </location>
</feature>
<evidence type="ECO:0000313" key="3">
    <source>
        <dbReference type="Proteomes" id="UP001233172"/>
    </source>
</evidence>
<reference evidence="2" key="2">
    <citation type="submission" date="2023-04" db="EMBL/GenBank/DDBJ databases">
        <authorList>
            <person name="Bu L."/>
            <person name="Lu L."/>
            <person name="Laidemitt M.R."/>
            <person name="Zhang S.M."/>
            <person name="Mutuku M."/>
            <person name="Mkoji G."/>
            <person name="Steinauer M."/>
            <person name="Loker E.S."/>
        </authorList>
    </citation>
    <scope>NUCLEOTIDE SEQUENCE</scope>
    <source>
        <strain evidence="2">KasaAsao</strain>
        <tissue evidence="2">Whole Snail</tissue>
    </source>
</reference>
<keyword evidence="3" id="KW-1185">Reference proteome</keyword>
<protein>
    <submittedName>
        <fullName evidence="2">Dystroglycan</fullName>
    </submittedName>
</protein>
<reference evidence="2" key="1">
    <citation type="journal article" date="2023" name="PLoS Negl. Trop. Dis.">
        <title>A genome sequence for Biomphalaria pfeifferi, the major vector snail for the human-infecting parasite Schistosoma mansoni.</title>
        <authorList>
            <person name="Bu L."/>
            <person name="Lu L."/>
            <person name="Laidemitt M.R."/>
            <person name="Zhang S.M."/>
            <person name="Mutuku M."/>
            <person name="Mkoji G."/>
            <person name="Steinauer M."/>
            <person name="Loker E.S."/>
        </authorList>
    </citation>
    <scope>NUCLEOTIDE SEQUENCE</scope>
    <source>
        <strain evidence="2">KasaAsao</strain>
    </source>
</reference>
<keyword evidence="1" id="KW-0732">Signal</keyword>
<feature type="chain" id="PRO_5042038380" evidence="1">
    <location>
        <begin position="22"/>
        <end position="58"/>
    </location>
</feature>
<evidence type="ECO:0000313" key="2">
    <source>
        <dbReference type="EMBL" id="KAK0041540.1"/>
    </source>
</evidence>
<proteinExistence type="predicted"/>
<dbReference type="Proteomes" id="UP001233172">
    <property type="component" value="Unassembled WGS sequence"/>
</dbReference>
<dbReference type="EMBL" id="JASAOG010000271">
    <property type="protein sequence ID" value="KAK0041540.1"/>
    <property type="molecule type" value="Genomic_DNA"/>
</dbReference>
<name>A0AAD8EVL3_BIOPF</name>
<gene>
    <name evidence="2" type="ORF">Bpfe_029021</name>
</gene>
<organism evidence="2 3">
    <name type="scientific">Biomphalaria pfeifferi</name>
    <name type="common">Bloodfluke planorb</name>
    <name type="synonym">Freshwater snail</name>
    <dbReference type="NCBI Taxonomy" id="112525"/>
    <lineage>
        <taxon>Eukaryota</taxon>
        <taxon>Metazoa</taxon>
        <taxon>Spiralia</taxon>
        <taxon>Lophotrochozoa</taxon>
        <taxon>Mollusca</taxon>
        <taxon>Gastropoda</taxon>
        <taxon>Heterobranchia</taxon>
        <taxon>Euthyneura</taxon>
        <taxon>Panpulmonata</taxon>
        <taxon>Hygrophila</taxon>
        <taxon>Lymnaeoidea</taxon>
        <taxon>Planorbidae</taxon>
        <taxon>Biomphalaria</taxon>
    </lineage>
</organism>
<feature type="non-terminal residue" evidence="2">
    <location>
        <position position="58"/>
    </location>
</feature>
<comment type="caution">
    <text evidence="2">The sequence shown here is derived from an EMBL/GenBank/DDBJ whole genome shotgun (WGS) entry which is preliminary data.</text>
</comment>
<accession>A0AAD8EVL3</accession>
<sequence>MLCWSVLLSSVVFILRSLARAQVADDLDLPDVLAPVGRVFSLNLGTHPAYGSPSVSVS</sequence>
<dbReference type="AlphaFoldDB" id="A0AAD8EVL3"/>